<comment type="similarity">
    <text evidence="1">Belongs to the saccharopine dehydrogenase family.</text>
</comment>
<dbReference type="EMBL" id="JAWDGP010007158">
    <property type="protein sequence ID" value="KAK3729171.1"/>
    <property type="molecule type" value="Genomic_DNA"/>
</dbReference>
<proteinExistence type="inferred from homology"/>
<dbReference type="InterPro" id="IPR036291">
    <property type="entry name" value="NAD(P)-bd_dom_sf"/>
</dbReference>
<sequence length="426" mass="47108">MIMAAKKFDLVIFGASGFTGQFVVDEVCKVAEEENLTWAVAGRNMTKLQKVLNEASNRTDKNLLETPIIIADTSSKSSLEEMAKQAKIVLNCVGPYRFFGEPVVKACIEYGAHHLDISGEPQYLETMQLLYHTKAKENNVLIIGATGFDSVPAESGIMYLQDKFKSGQLTNVESFLSIQTGPAGGAINFATYESAVYGLSNAKELVSLRKSLYSEPMPKVQHRLPKRSGLFFSEEVRKWCLPFMGSDKSVVYRTIRSHFSGGVLKSPIEFFPYMCMSSLFSALKFVMFGVIFNFLCHSSVGRWLLLKFPHILTMGAVKKGGPSREQIDGTSFTMTFVGRGFDSLESMSNGDKPDRQITARLTAPELGYVTTPICMVQCAAIVLKEKDQMQYKSGVLTPGAAFFGTSLIQRLDQHNVKIETVSDSKV</sequence>
<dbReference type="InterPro" id="IPR051276">
    <property type="entry name" value="Saccharopine_DH-like_oxidrdct"/>
</dbReference>
<gene>
    <name evidence="3" type="ORF">RRG08_025512</name>
</gene>
<reference evidence="3" key="1">
    <citation type="journal article" date="2023" name="G3 (Bethesda)">
        <title>A reference genome for the long-term kleptoplast-retaining sea slug Elysia crispata morphotype clarki.</title>
        <authorList>
            <person name="Eastman K.E."/>
            <person name="Pendleton A.L."/>
            <person name="Shaikh M.A."/>
            <person name="Suttiyut T."/>
            <person name="Ogas R."/>
            <person name="Tomko P."/>
            <person name="Gavelis G."/>
            <person name="Widhalm J.R."/>
            <person name="Wisecaver J.H."/>
        </authorList>
    </citation>
    <scope>NUCLEOTIDE SEQUENCE</scope>
    <source>
        <strain evidence="3">ECLA1</strain>
    </source>
</reference>
<comment type="caution">
    <text evidence="3">The sequence shown here is derived from an EMBL/GenBank/DDBJ whole genome shotgun (WGS) entry which is preliminary data.</text>
</comment>
<dbReference type="InterPro" id="IPR005097">
    <property type="entry name" value="Sacchrp_dh_NADP-bd"/>
</dbReference>
<dbReference type="Gene3D" id="3.40.50.720">
    <property type="entry name" value="NAD(P)-binding Rossmann-like Domain"/>
    <property type="match status" value="1"/>
</dbReference>
<evidence type="ECO:0000313" key="4">
    <source>
        <dbReference type="Proteomes" id="UP001283361"/>
    </source>
</evidence>
<dbReference type="PANTHER" id="PTHR12286">
    <property type="entry name" value="SACCHAROPINE DEHYDROGENASE-LIKE OXIDOREDUCTASE"/>
    <property type="match status" value="1"/>
</dbReference>
<dbReference type="Proteomes" id="UP001283361">
    <property type="component" value="Unassembled WGS sequence"/>
</dbReference>
<name>A0AAE1CQX8_9GAST</name>
<dbReference type="AlphaFoldDB" id="A0AAE1CQX8"/>
<dbReference type="SUPFAM" id="SSF51735">
    <property type="entry name" value="NAD(P)-binding Rossmann-fold domains"/>
    <property type="match status" value="1"/>
</dbReference>
<feature type="domain" description="Saccharopine dehydrogenase NADP binding" evidence="2">
    <location>
        <begin position="11"/>
        <end position="143"/>
    </location>
</feature>
<evidence type="ECO:0000256" key="1">
    <source>
        <dbReference type="ARBA" id="ARBA00038048"/>
    </source>
</evidence>
<organism evidence="3 4">
    <name type="scientific">Elysia crispata</name>
    <name type="common">lettuce slug</name>
    <dbReference type="NCBI Taxonomy" id="231223"/>
    <lineage>
        <taxon>Eukaryota</taxon>
        <taxon>Metazoa</taxon>
        <taxon>Spiralia</taxon>
        <taxon>Lophotrochozoa</taxon>
        <taxon>Mollusca</taxon>
        <taxon>Gastropoda</taxon>
        <taxon>Heterobranchia</taxon>
        <taxon>Euthyneura</taxon>
        <taxon>Panpulmonata</taxon>
        <taxon>Sacoglossa</taxon>
        <taxon>Placobranchoidea</taxon>
        <taxon>Plakobranchidae</taxon>
        <taxon>Elysia</taxon>
    </lineage>
</organism>
<protein>
    <recommendedName>
        <fullName evidence="2">Saccharopine dehydrogenase NADP binding domain-containing protein</fullName>
    </recommendedName>
</protein>
<dbReference type="PANTHER" id="PTHR12286:SF5">
    <property type="entry name" value="SACCHAROPINE DEHYDROGENASE-LIKE OXIDOREDUCTASE"/>
    <property type="match status" value="1"/>
</dbReference>
<evidence type="ECO:0000313" key="3">
    <source>
        <dbReference type="EMBL" id="KAK3729171.1"/>
    </source>
</evidence>
<dbReference type="GO" id="GO:0009247">
    <property type="term" value="P:glycolipid biosynthetic process"/>
    <property type="evidence" value="ECO:0007669"/>
    <property type="project" value="TreeGrafter"/>
</dbReference>
<accession>A0AAE1CQX8</accession>
<evidence type="ECO:0000259" key="2">
    <source>
        <dbReference type="Pfam" id="PF03435"/>
    </source>
</evidence>
<dbReference type="GO" id="GO:0005886">
    <property type="term" value="C:plasma membrane"/>
    <property type="evidence" value="ECO:0007669"/>
    <property type="project" value="TreeGrafter"/>
</dbReference>
<dbReference type="GO" id="GO:0005739">
    <property type="term" value="C:mitochondrion"/>
    <property type="evidence" value="ECO:0007669"/>
    <property type="project" value="TreeGrafter"/>
</dbReference>
<keyword evidence="4" id="KW-1185">Reference proteome</keyword>
<dbReference type="FunFam" id="3.40.50.720:FF:000178">
    <property type="entry name" value="Saccharopine dehydrogenase-like oxidoreductase"/>
    <property type="match status" value="1"/>
</dbReference>
<dbReference type="GO" id="GO:0005811">
    <property type="term" value="C:lipid droplet"/>
    <property type="evidence" value="ECO:0007669"/>
    <property type="project" value="TreeGrafter"/>
</dbReference>
<dbReference type="Pfam" id="PF03435">
    <property type="entry name" value="Sacchrp_dh_NADP"/>
    <property type="match status" value="1"/>
</dbReference>